<dbReference type="EMBL" id="JASJEV010000002">
    <property type="protein sequence ID" value="MDJ1157521.1"/>
    <property type="molecule type" value="Genomic_DNA"/>
</dbReference>
<dbReference type="RefSeq" id="WP_283739508.1">
    <property type="nucleotide sequence ID" value="NZ_JASJEV010000002.1"/>
</dbReference>
<evidence type="ECO:0000256" key="2">
    <source>
        <dbReference type="ARBA" id="ARBA00022475"/>
    </source>
</evidence>
<evidence type="ECO:0000313" key="8">
    <source>
        <dbReference type="Proteomes" id="UP001321492"/>
    </source>
</evidence>
<keyword evidence="3 6" id="KW-0812">Transmembrane</keyword>
<evidence type="ECO:0000256" key="5">
    <source>
        <dbReference type="ARBA" id="ARBA00023136"/>
    </source>
</evidence>
<accession>A0ABT7ADR0</accession>
<keyword evidence="4 6" id="KW-1133">Transmembrane helix</keyword>
<protein>
    <recommendedName>
        <fullName evidence="9">Nitric oxide reductase F protein</fullName>
    </recommendedName>
</protein>
<evidence type="ECO:0000256" key="6">
    <source>
        <dbReference type="SAM" id="Phobius"/>
    </source>
</evidence>
<dbReference type="InterPro" id="IPR005171">
    <property type="entry name" value="Cyt_c_oxidase_su4_prok"/>
</dbReference>
<evidence type="ECO:0008006" key="9">
    <source>
        <dbReference type="Google" id="ProtNLM"/>
    </source>
</evidence>
<evidence type="ECO:0000256" key="1">
    <source>
        <dbReference type="ARBA" id="ARBA00004651"/>
    </source>
</evidence>
<organism evidence="7 8">
    <name type="scientific">Chelatococcus albus</name>
    <dbReference type="NCBI Taxonomy" id="3047466"/>
    <lineage>
        <taxon>Bacteria</taxon>
        <taxon>Pseudomonadati</taxon>
        <taxon>Pseudomonadota</taxon>
        <taxon>Alphaproteobacteria</taxon>
        <taxon>Hyphomicrobiales</taxon>
        <taxon>Chelatococcaceae</taxon>
        <taxon>Chelatococcus</taxon>
    </lineage>
</organism>
<evidence type="ECO:0000256" key="4">
    <source>
        <dbReference type="ARBA" id="ARBA00022989"/>
    </source>
</evidence>
<comment type="caution">
    <text evidence="7">The sequence shown here is derived from an EMBL/GenBank/DDBJ whole genome shotgun (WGS) entry which is preliminary data.</text>
</comment>
<evidence type="ECO:0000256" key="3">
    <source>
        <dbReference type="ARBA" id="ARBA00022692"/>
    </source>
</evidence>
<evidence type="ECO:0000313" key="7">
    <source>
        <dbReference type="EMBL" id="MDJ1157521.1"/>
    </source>
</evidence>
<proteinExistence type="predicted"/>
<dbReference type="Pfam" id="PF03626">
    <property type="entry name" value="COX4_pro"/>
    <property type="match status" value="1"/>
</dbReference>
<name>A0ABT7ADR0_9HYPH</name>
<keyword evidence="8" id="KW-1185">Reference proteome</keyword>
<comment type="subcellular location">
    <subcellularLocation>
        <location evidence="1">Cell membrane</location>
        <topology evidence="1">Multi-pass membrane protein</topology>
    </subcellularLocation>
</comment>
<keyword evidence="2" id="KW-1003">Cell membrane</keyword>
<gene>
    <name evidence="7" type="ORF">QNA08_04615</name>
</gene>
<dbReference type="Proteomes" id="UP001321492">
    <property type="component" value="Unassembled WGS sequence"/>
</dbReference>
<keyword evidence="5 6" id="KW-0472">Membrane</keyword>
<reference evidence="7 8" key="1">
    <citation type="submission" date="2023-05" db="EMBL/GenBank/DDBJ databases">
        <title>Chelatococcus sp. nov., a moderately thermophilic bacterium isolated from hot spring microbial mat.</title>
        <authorList>
            <person name="Hu C.-J."/>
            <person name="Li W.-J."/>
        </authorList>
    </citation>
    <scope>NUCLEOTIDE SEQUENCE [LARGE SCALE GENOMIC DNA]</scope>
    <source>
        <strain evidence="7 8">SYSU G07232</strain>
    </source>
</reference>
<sequence length="91" mass="9336">MDRLRARVDLAWAAIAALTLCSIAVAAVLPAGPATNGLLLLAAAAKGRWLALDFLGLRDVAGPWRGLLGAWIVAVVAVAWLASLAAALRPV</sequence>
<feature type="transmembrane region" description="Helical" evidence="6">
    <location>
        <begin position="67"/>
        <end position="88"/>
    </location>
</feature>